<dbReference type="InterPro" id="IPR029016">
    <property type="entry name" value="GAF-like_dom_sf"/>
</dbReference>
<evidence type="ECO:0000256" key="3">
    <source>
        <dbReference type="ARBA" id="ARBA00023163"/>
    </source>
</evidence>
<reference evidence="8 9" key="1">
    <citation type="submission" date="2016-01" db="EMBL/GenBank/DDBJ databases">
        <title>Investigation of taxonomic status of Bacillus aminovorans.</title>
        <authorList>
            <person name="Verma A."/>
            <person name="Pal Y."/>
            <person name="Krishnamurthi S."/>
        </authorList>
    </citation>
    <scope>NUCLEOTIDE SEQUENCE [LARGE SCALE GENOMIC DNA]</scope>
    <source>
        <strain evidence="7 8">DSM 1314</strain>
        <strain evidence="6 9">DSM 4337</strain>
    </source>
</reference>
<feature type="domain" description="HTH iclR-type" evidence="4">
    <location>
        <begin position="10"/>
        <end position="72"/>
    </location>
</feature>
<protein>
    <submittedName>
        <fullName evidence="7">IclR family transcriptional regulator</fullName>
    </submittedName>
</protein>
<organism evidence="7 8">
    <name type="scientific">Domibacillus aminovorans</name>
    <dbReference type="NCBI Taxonomy" id="29332"/>
    <lineage>
        <taxon>Bacteria</taxon>
        <taxon>Bacillati</taxon>
        <taxon>Bacillota</taxon>
        <taxon>Bacilli</taxon>
        <taxon>Bacillales</taxon>
        <taxon>Bacillaceae</taxon>
        <taxon>Domibacillus</taxon>
    </lineage>
</organism>
<dbReference type="SMART" id="SM00346">
    <property type="entry name" value="HTH_ICLR"/>
    <property type="match status" value="1"/>
</dbReference>
<dbReference type="InterPro" id="IPR050707">
    <property type="entry name" value="HTH_MetabolicPath_Reg"/>
</dbReference>
<dbReference type="Pfam" id="PF09339">
    <property type="entry name" value="HTH_IclR"/>
    <property type="match status" value="1"/>
</dbReference>
<evidence type="ECO:0000256" key="1">
    <source>
        <dbReference type="ARBA" id="ARBA00023015"/>
    </source>
</evidence>
<accession>A0A177L7B3</accession>
<dbReference type="InterPro" id="IPR014757">
    <property type="entry name" value="Tscrpt_reg_IclR_C"/>
</dbReference>
<dbReference type="Gene3D" id="3.30.450.40">
    <property type="match status" value="1"/>
</dbReference>
<sequence>MTNNKSPQGIQSLQLGINIIDVFLEQGRPLKSSDVQELTGMTKSNLYKYLYTLTQSGILYRDPVQNAYSLGSRLIEYGNAALGNMDIIGRIIPHLKDISQQTSLTTLLAIWSHDGPVIAHIWNANYGINIGAQIGAKLPLLSSSGKIFAAFMNETEAREWELRELSKLTEVKRKTFIAEREEIEKNKFTYAVEPLIEHISSFSVPLLDFEKNLLGALTIVGFTPLIPTNADDEISQYVIRQANKVSASFGHRP</sequence>
<dbReference type="OrthoDB" id="2288166at2"/>
<dbReference type="PANTHER" id="PTHR30136">
    <property type="entry name" value="HELIX-TURN-HELIX TRANSCRIPTIONAL REGULATOR, ICLR FAMILY"/>
    <property type="match status" value="1"/>
</dbReference>
<dbReference type="SUPFAM" id="SSF55781">
    <property type="entry name" value="GAF domain-like"/>
    <property type="match status" value="1"/>
</dbReference>
<keyword evidence="8" id="KW-1185">Reference proteome</keyword>
<dbReference type="Pfam" id="PF01614">
    <property type="entry name" value="IclR_C"/>
    <property type="match status" value="1"/>
</dbReference>
<dbReference type="PROSITE" id="PS51077">
    <property type="entry name" value="HTH_ICLR"/>
    <property type="match status" value="1"/>
</dbReference>
<evidence type="ECO:0000259" key="4">
    <source>
        <dbReference type="PROSITE" id="PS51077"/>
    </source>
</evidence>
<name>A0A177L7B3_9BACI</name>
<comment type="caution">
    <text evidence="7">The sequence shown here is derived from an EMBL/GenBank/DDBJ whole genome shotgun (WGS) entry which is preliminary data.</text>
</comment>
<dbReference type="EMBL" id="LQWY01000036">
    <property type="protein sequence ID" value="OAH60591.1"/>
    <property type="molecule type" value="Genomic_DNA"/>
</dbReference>
<dbReference type="InterPro" id="IPR005471">
    <property type="entry name" value="Tscrpt_reg_IclR_N"/>
</dbReference>
<keyword evidence="3" id="KW-0804">Transcription</keyword>
<gene>
    <name evidence="6" type="ORF">AWH48_17455</name>
    <name evidence="7" type="ORF">AWH49_15770</name>
</gene>
<dbReference type="Proteomes" id="UP000076935">
    <property type="component" value="Unassembled WGS sequence"/>
</dbReference>
<proteinExistence type="predicted"/>
<dbReference type="RefSeq" id="WP_018395404.1">
    <property type="nucleotide sequence ID" value="NZ_JBCNAN010000011.1"/>
</dbReference>
<dbReference type="InterPro" id="IPR036388">
    <property type="entry name" value="WH-like_DNA-bd_sf"/>
</dbReference>
<dbReference type="GO" id="GO:0045892">
    <property type="term" value="P:negative regulation of DNA-templated transcription"/>
    <property type="evidence" value="ECO:0007669"/>
    <property type="project" value="TreeGrafter"/>
</dbReference>
<evidence type="ECO:0000313" key="7">
    <source>
        <dbReference type="EMBL" id="OAH60591.1"/>
    </source>
</evidence>
<feature type="domain" description="IclR-ED" evidence="5">
    <location>
        <begin position="73"/>
        <end position="251"/>
    </location>
</feature>
<keyword evidence="2" id="KW-0238">DNA-binding</keyword>
<evidence type="ECO:0000313" key="6">
    <source>
        <dbReference type="EMBL" id="OAH58539.1"/>
    </source>
</evidence>
<evidence type="ECO:0000313" key="9">
    <source>
        <dbReference type="Proteomes" id="UP000077271"/>
    </source>
</evidence>
<evidence type="ECO:0000313" key="8">
    <source>
        <dbReference type="Proteomes" id="UP000076935"/>
    </source>
</evidence>
<dbReference type="PROSITE" id="PS51078">
    <property type="entry name" value="ICLR_ED"/>
    <property type="match status" value="1"/>
</dbReference>
<dbReference type="PANTHER" id="PTHR30136:SF8">
    <property type="entry name" value="TRANSCRIPTIONAL REGULATORY PROTEIN"/>
    <property type="match status" value="1"/>
</dbReference>
<keyword evidence="1" id="KW-0805">Transcription regulation</keyword>
<dbReference type="Gene3D" id="1.10.10.10">
    <property type="entry name" value="Winged helix-like DNA-binding domain superfamily/Winged helix DNA-binding domain"/>
    <property type="match status" value="1"/>
</dbReference>
<dbReference type="EMBL" id="LQWZ01000008">
    <property type="protein sequence ID" value="OAH58539.1"/>
    <property type="molecule type" value="Genomic_DNA"/>
</dbReference>
<dbReference type="InterPro" id="IPR036390">
    <property type="entry name" value="WH_DNA-bd_sf"/>
</dbReference>
<dbReference type="SUPFAM" id="SSF46785">
    <property type="entry name" value="Winged helix' DNA-binding domain"/>
    <property type="match status" value="1"/>
</dbReference>
<evidence type="ECO:0000256" key="2">
    <source>
        <dbReference type="ARBA" id="ARBA00023125"/>
    </source>
</evidence>
<dbReference type="GO" id="GO:0003677">
    <property type="term" value="F:DNA binding"/>
    <property type="evidence" value="ECO:0007669"/>
    <property type="project" value="UniProtKB-KW"/>
</dbReference>
<dbReference type="STRING" id="29332.AWH48_17455"/>
<evidence type="ECO:0000259" key="5">
    <source>
        <dbReference type="PROSITE" id="PS51078"/>
    </source>
</evidence>
<dbReference type="AlphaFoldDB" id="A0A177L7B3"/>
<dbReference type="GO" id="GO:0003700">
    <property type="term" value="F:DNA-binding transcription factor activity"/>
    <property type="evidence" value="ECO:0007669"/>
    <property type="project" value="TreeGrafter"/>
</dbReference>
<dbReference type="Proteomes" id="UP000077271">
    <property type="component" value="Unassembled WGS sequence"/>
</dbReference>